<protein>
    <submittedName>
        <fullName evidence="2">Uncharacterized protein</fullName>
    </submittedName>
</protein>
<evidence type="ECO:0000256" key="1">
    <source>
        <dbReference type="SAM" id="Phobius"/>
    </source>
</evidence>
<keyword evidence="1" id="KW-1133">Transmembrane helix</keyword>
<dbReference type="STRING" id="403935.SAMN05216481_10868"/>
<dbReference type="Proteomes" id="UP000199055">
    <property type="component" value="Unassembled WGS sequence"/>
</dbReference>
<evidence type="ECO:0000313" key="2">
    <source>
        <dbReference type="EMBL" id="SEQ44535.1"/>
    </source>
</evidence>
<accession>A0A1H9G2X9</accession>
<feature type="transmembrane region" description="Helical" evidence="1">
    <location>
        <begin position="20"/>
        <end position="40"/>
    </location>
</feature>
<proteinExistence type="predicted"/>
<keyword evidence="1" id="KW-0812">Transmembrane</keyword>
<dbReference type="EMBL" id="FOET01000008">
    <property type="protein sequence ID" value="SEQ44535.1"/>
    <property type="molecule type" value="Genomic_DNA"/>
</dbReference>
<name>A0A1H9G2X9_9ACTN</name>
<evidence type="ECO:0000313" key="3">
    <source>
        <dbReference type="Proteomes" id="UP000199055"/>
    </source>
</evidence>
<reference evidence="2 3" key="1">
    <citation type="submission" date="2016-10" db="EMBL/GenBank/DDBJ databases">
        <authorList>
            <person name="de Groot N.N."/>
        </authorList>
    </citation>
    <scope>NUCLEOTIDE SEQUENCE [LARGE SCALE GENOMIC DNA]</scope>
    <source>
        <strain evidence="2 3">CGMCC 4.3519</strain>
    </source>
</reference>
<organism evidence="2 3">
    <name type="scientific">Streptomyces radiopugnans</name>
    <dbReference type="NCBI Taxonomy" id="403935"/>
    <lineage>
        <taxon>Bacteria</taxon>
        <taxon>Bacillati</taxon>
        <taxon>Actinomycetota</taxon>
        <taxon>Actinomycetes</taxon>
        <taxon>Kitasatosporales</taxon>
        <taxon>Streptomycetaceae</taxon>
        <taxon>Streptomyces</taxon>
    </lineage>
</organism>
<dbReference type="AlphaFoldDB" id="A0A1H9G2X9"/>
<keyword evidence="1" id="KW-0472">Membrane</keyword>
<keyword evidence="3" id="KW-1185">Reference proteome</keyword>
<gene>
    <name evidence="2" type="ORF">SAMN05216481_10868</name>
</gene>
<sequence>MTTLVSLPQPGTPPHRPRHRWLAAVVVVLLIAVPAGYLVLSAYQSRDSGKDKQRAAAATGLVWQWPSKLESRIYEVPVPGGSTYVAHYEANSWQRSTFYVQFRTSRRGLERFVEEAGGDPGALREGAPGVTGRQAQTVGWDLDAPGRRYAGIRVERPGERPDLAVTVDVTSEDRLRVYAVSTVEF</sequence>